<dbReference type="InterPro" id="IPR039424">
    <property type="entry name" value="SBP_5"/>
</dbReference>
<dbReference type="AlphaFoldDB" id="A0A5B9DKR6"/>
<dbReference type="CDD" id="cd08500">
    <property type="entry name" value="PBP2_NikA_DppA_OppA_like_4"/>
    <property type="match status" value="1"/>
</dbReference>
<comment type="subcellular location">
    <subcellularLocation>
        <location evidence="1">Periplasm</location>
    </subcellularLocation>
</comment>
<gene>
    <name evidence="5" type="ORF">FNA67_04420</name>
</gene>
<dbReference type="Gene3D" id="3.10.105.10">
    <property type="entry name" value="Dipeptide-binding Protein, Domain 3"/>
    <property type="match status" value="1"/>
</dbReference>
<evidence type="ECO:0000256" key="4">
    <source>
        <dbReference type="ARBA" id="ARBA00022729"/>
    </source>
</evidence>
<dbReference type="Gene3D" id="3.40.190.10">
    <property type="entry name" value="Periplasmic binding protein-like II"/>
    <property type="match status" value="1"/>
</dbReference>
<accession>A0A5B9DKR6</accession>
<dbReference type="PANTHER" id="PTHR30290:SF9">
    <property type="entry name" value="OLIGOPEPTIDE-BINDING PROTEIN APPA"/>
    <property type="match status" value="1"/>
</dbReference>
<comment type="similarity">
    <text evidence="2">Belongs to the bacterial solute-binding protein 5 family.</text>
</comment>
<name>A0A5B9DKR6_9HYPH</name>
<evidence type="ECO:0000256" key="3">
    <source>
        <dbReference type="ARBA" id="ARBA00022448"/>
    </source>
</evidence>
<sequence length="697" mass="77277">MRRQLIALGGAGLLLSVSMLAVQAQEVAPTTPPDPPKFEAQGFPTFVGVKDIFEFKALPEYHEPDWVTKQFVDTGKLPPVKDRLPKEPMVYKTANMPDGVGVYGDVMRHVIGGRPEGWNYMAGQSQGWGGIDIGTMECLTRTGPLFEVKAEELEPLPNLAKSWEWSEDGHKLTMHLIEGAKWSDGVPFTSEDVMFYWNDNVQDPNVSPLNGATPESFGEGTTLKAIDDYTIEWTFKEAFPKQYLYQMAYGTFCPGPAHIFKPLHPKYSSNTYDQYKNAVPPEYLNVPVMGAWVPVEYRPDDIVVMRRNPYYWKVDENGNQLPYLNEVHYRLSTWADRDVQAVAGTGDFSNLEQAESYVEALKRSADPSAPSRLAFGARTIGYSLIPNLSGNGWGEPDDRGQAVRELNRNLDFRKAVSYALDRQHLGESLVKGPFTAIYPGGLYAGTTYYDKDSTVYYPYSLETAKALLEKAGLKDTDGNGIVNYPADVKGVGGKDVEITLLANSDYQTDKSLAEGVIASMEALGIRVVANFQAGNQRDASYQAGKYDWQVFRNGSELISVVQGTVGLAPTGPRISNNHRAGTDGTLDLLPFEQEMVDTVNAFINTTDPAERVDLMKKYQKLYTENLYTIGLTQYPGALIVNKRFANIPPGAPIFMFNWAEDNIIRERVFVPADKQQGYELHPNTLPGAPGKGNGPIS</sequence>
<dbReference type="SUPFAM" id="SSF53850">
    <property type="entry name" value="Periplasmic binding protein-like II"/>
    <property type="match status" value="1"/>
</dbReference>
<reference evidence="5 6" key="1">
    <citation type="journal article" date="2015" name="Int. J. Syst. Evol. Microbiol.">
        <title>Youhaiella tibetensis gen. nov., sp. nov., isolated from subsurface sediment.</title>
        <authorList>
            <person name="Wang Y.X."/>
            <person name="Huang F.Q."/>
            <person name="Nogi Y."/>
            <person name="Pang S.J."/>
            <person name="Wang P.K."/>
            <person name="Lv J."/>
        </authorList>
    </citation>
    <scope>NUCLEOTIDE SEQUENCE [LARGE SCALE GENOMIC DNA]</scope>
    <source>
        <strain evidence="6">fig4</strain>
    </source>
</reference>
<dbReference type="KEGG" id="yti:FNA67_04420"/>
<dbReference type="PANTHER" id="PTHR30290">
    <property type="entry name" value="PERIPLASMIC BINDING COMPONENT OF ABC TRANSPORTER"/>
    <property type="match status" value="1"/>
</dbReference>
<keyword evidence="3" id="KW-0813">Transport</keyword>
<keyword evidence="4" id="KW-0732">Signal</keyword>
<evidence type="ECO:0000256" key="1">
    <source>
        <dbReference type="ARBA" id="ARBA00004418"/>
    </source>
</evidence>
<dbReference type="GO" id="GO:0015833">
    <property type="term" value="P:peptide transport"/>
    <property type="evidence" value="ECO:0007669"/>
    <property type="project" value="TreeGrafter"/>
</dbReference>
<dbReference type="Pfam" id="PF00496">
    <property type="entry name" value="SBP_bac_5"/>
    <property type="match status" value="1"/>
</dbReference>
<keyword evidence="6" id="KW-1185">Reference proteome</keyword>
<evidence type="ECO:0000256" key="2">
    <source>
        <dbReference type="ARBA" id="ARBA00005695"/>
    </source>
</evidence>
<organism evidence="5 6">
    <name type="scientific">Paradevosia tibetensis</name>
    <dbReference type="NCBI Taxonomy" id="1447062"/>
    <lineage>
        <taxon>Bacteria</taxon>
        <taxon>Pseudomonadati</taxon>
        <taxon>Pseudomonadota</taxon>
        <taxon>Alphaproteobacteria</taxon>
        <taxon>Hyphomicrobiales</taxon>
        <taxon>Devosiaceae</taxon>
        <taxon>Paradevosia</taxon>
    </lineage>
</organism>
<evidence type="ECO:0000313" key="6">
    <source>
        <dbReference type="Proteomes" id="UP000321062"/>
    </source>
</evidence>
<dbReference type="OrthoDB" id="9803988at2"/>
<dbReference type="InterPro" id="IPR000914">
    <property type="entry name" value="SBP_5_dom"/>
</dbReference>
<dbReference type="GO" id="GO:1904680">
    <property type="term" value="F:peptide transmembrane transporter activity"/>
    <property type="evidence" value="ECO:0007669"/>
    <property type="project" value="TreeGrafter"/>
</dbReference>
<protein>
    <submittedName>
        <fullName evidence="5">ABC transporter substrate-binding protein</fullName>
    </submittedName>
</protein>
<dbReference type="Proteomes" id="UP000321062">
    <property type="component" value="Chromosome"/>
</dbReference>
<evidence type="ECO:0000313" key="5">
    <source>
        <dbReference type="EMBL" id="QEE19462.1"/>
    </source>
</evidence>
<dbReference type="RefSeq" id="WP_049704037.1">
    <property type="nucleotide sequence ID" value="NZ_BMFM01000001.1"/>
</dbReference>
<proteinExistence type="inferred from homology"/>
<dbReference type="EMBL" id="CP041690">
    <property type="protein sequence ID" value="QEE19462.1"/>
    <property type="molecule type" value="Genomic_DNA"/>
</dbReference>